<dbReference type="GO" id="GO:0015344">
    <property type="term" value="F:siderophore uptake transmembrane transporter activity"/>
    <property type="evidence" value="ECO:0007669"/>
    <property type="project" value="TreeGrafter"/>
</dbReference>
<proteinExistence type="inferred from homology"/>
<dbReference type="SUPFAM" id="SSF56935">
    <property type="entry name" value="Porins"/>
    <property type="match status" value="1"/>
</dbReference>
<evidence type="ECO:0000313" key="16">
    <source>
        <dbReference type="EMBL" id="MDB9223763.1"/>
    </source>
</evidence>
<keyword evidence="2 12" id="KW-0813">Transport</keyword>
<dbReference type="InterPro" id="IPR023997">
    <property type="entry name" value="TonB-dep_OMP_SusC/RagA_CS"/>
</dbReference>
<name>A0AAW6FL31_9BACT</name>
<keyword evidence="4" id="KW-0410">Iron transport</keyword>
<dbReference type="Gene3D" id="3.55.50.30">
    <property type="match status" value="1"/>
</dbReference>
<evidence type="ECO:0000256" key="14">
    <source>
        <dbReference type="SAM" id="SignalP"/>
    </source>
</evidence>
<dbReference type="InterPro" id="IPR023996">
    <property type="entry name" value="TonB-dep_OMP_SusC/RagA"/>
</dbReference>
<evidence type="ECO:0000313" key="17">
    <source>
        <dbReference type="Proteomes" id="UP001212263"/>
    </source>
</evidence>
<dbReference type="GO" id="GO:0009279">
    <property type="term" value="C:cell outer membrane"/>
    <property type="evidence" value="ECO:0007669"/>
    <property type="project" value="UniProtKB-SubCell"/>
</dbReference>
<dbReference type="Pfam" id="PF00593">
    <property type="entry name" value="TonB_dep_Rec_b-barrel"/>
    <property type="match status" value="1"/>
</dbReference>
<dbReference type="PROSITE" id="PS52016">
    <property type="entry name" value="TONB_DEPENDENT_REC_3"/>
    <property type="match status" value="1"/>
</dbReference>
<dbReference type="SUPFAM" id="SSF49464">
    <property type="entry name" value="Carboxypeptidase regulatory domain-like"/>
    <property type="match status" value="1"/>
</dbReference>
<dbReference type="Pfam" id="PF07715">
    <property type="entry name" value="Plug"/>
    <property type="match status" value="1"/>
</dbReference>
<evidence type="ECO:0000256" key="9">
    <source>
        <dbReference type="ARBA" id="ARBA00023136"/>
    </source>
</evidence>
<keyword evidence="6 14" id="KW-0732">Signal</keyword>
<protein>
    <submittedName>
        <fullName evidence="16">SusC/RagA family TonB-linked outer membrane protein</fullName>
    </submittedName>
</protein>
<sequence length="1218" mass="136944">MKKKSECLGIYHYRWQKIGKMMKLCMILVCLFSFSLSATTLAQRERVNMKLQDVSLRQVLEQIREQTNLQFMMSKEQGERVGRVSVNAENATVAEVLDKVFASTGLTWVINEDIIVVKERPQSSVLSPAPDCVKGVVKDEKGNPLPGVTVRVKGTILGTSTDADGRFSLLLIDEKEMAFVFSFVGMQSQEVAYTGQKELNIVMQAEVSEIDEVVVTGYLNIDRRHLTSSVTSVRMDDIQKPGITNLNQMLEGKIPDMVVTSNSGEINATPRLRIRGTSTIIGNREPLWVVDGIIVNDPVNLSPDVLNDPDYVNRIGNAISGLNPQDIERLDVLKDAAATALYGTRAANGVIVVTTKRGHVGKPVISCSVTGTFRRHPRYTDDKINLMNSKERIQFSQQLVANHYIYPNNMPLTGYEYVLSRYYSGALTKEQFQTEVDRLQTMNTDWFDLLTKDSFSKDYAINVSGGSDNIRYYASLGYTSEDDVIRRTTNRRYTAAAKLDMTLSSRWRLSFNLNGYLNERKYTQDEVNPIDYAYNTSRAIPAFSEDGSYHFYGVYNRYGSYLNFNILNELVNSYKKQSTSNFTATVNLNYEVTEWLKLSATVSGSVNSANLNGHWGEKTHYIADLRGSDYGEKAPESSLCPYGGELATNNYNTKSYTARLQADFHKYLDENENHFLNVSIGAEANSSRYNAYSHTQRGYYDDRGKSFVTDLSPSSFPTYYSSWVQSNVPTITDNLTNLLSAYATATYGYKDYFTLNANTRYDGSNKFGSRSNEKLLPVWSVSGLVDLKTVSGLQLSWLESFSVKGSYGEQGNMLDGQTPVLVLKKGSYSDYRDEMISTVASGGFANPNLKWEKTRSYNLGAMASVFKNSLMINFEYYYKKTSDAFMSKTISDVNGFNTYVVNSGTLRNRGWNVGITATPVKTKDFNWILSGSLSKVTNTMSTLPGQETYELSDFLNGTAVVEGMPIGTFYSYKYMGLSPVDGGPMFDDWEDRKSELVDLDKYSVYTKVLVPSGQRDPDMTGSINNTFNYKQWRLGISLNYSIGGSTRLFRMMEDFVNGYSAEANINRDMLKAWKKPGDELTTDIPAIMGSASNGYNYYSYHWSSASNGYNYYSYHWSSASTSDVVKIADNAWTMYDYSDLRVVSADYLKISSISLTYEFPRRILSRWKLERLALTLGATNLYTFCNSKLRGQTPTQGGFSDIQLSDTPTYTIGLNLNF</sequence>
<comment type="subcellular location">
    <subcellularLocation>
        <location evidence="1 12">Cell outer membrane</location>
        <topology evidence="1 12">Multi-pass membrane protein</topology>
    </subcellularLocation>
</comment>
<dbReference type="InterPro" id="IPR012910">
    <property type="entry name" value="Plug_dom"/>
</dbReference>
<dbReference type="Gene3D" id="2.40.170.20">
    <property type="entry name" value="TonB-dependent receptor, beta-barrel domain"/>
    <property type="match status" value="1"/>
</dbReference>
<keyword evidence="8 13" id="KW-0798">TonB box</keyword>
<comment type="caution">
    <text evidence="16">The sequence shown here is derived from an EMBL/GenBank/DDBJ whole genome shotgun (WGS) entry which is preliminary data.</text>
</comment>
<keyword evidence="10" id="KW-0675">Receptor</keyword>
<dbReference type="SMART" id="SM00965">
    <property type="entry name" value="STN"/>
    <property type="match status" value="1"/>
</dbReference>
<dbReference type="NCBIfam" id="TIGR04057">
    <property type="entry name" value="SusC_RagA_signa"/>
    <property type="match status" value="1"/>
</dbReference>
<evidence type="ECO:0000256" key="11">
    <source>
        <dbReference type="ARBA" id="ARBA00023237"/>
    </source>
</evidence>
<dbReference type="AlphaFoldDB" id="A0AAW6FL31"/>
<evidence type="ECO:0000256" key="8">
    <source>
        <dbReference type="ARBA" id="ARBA00023077"/>
    </source>
</evidence>
<dbReference type="PANTHER" id="PTHR30069">
    <property type="entry name" value="TONB-DEPENDENT OUTER MEMBRANE RECEPTOR"/>
    <property type="match status" value="1"/>
</dbReference>
<keyword evidence="11 12" id="KW-0998">Cell outer membrane</keyword>
<dbReference type="Gene3D" id="2.60.40.1120">
    <property type="entry name" value="Carboxypeptidase-like, regulatory domain"/>
    <property type="match status" value="1"/>
</dbReference>
<feature type="chain" id="PRO_5044014843" evidence="14">
    <location>
        <begin position="43"/>
        <end position="1218"/>
    </location>
</feature>
<comment type="similarity">
    <text evidence="12 13">Belongs to the TonB-dependent receptor family.</text>
</comment>
<evidence type="ECO:0000256" key="7">
    <source>
        <dbReference type="ARBA" id="ARBA00023004"/>
    </source>
</evidence>
<evidence type="ECO:0000256" key="12">
    <source>
        <dbReference type="PROSITE-ProRule" id="PRU01360"/>
    </source>
</evidence>
<feature type="signal peptide" evidence="14">
    <location>
        <begin position="1"/>
        <end position="42"/>
    </location>
</feature>
<evidence type="ECO:0000256" key="6">
    <source>
        <dbReference type="ARBA" id="ARBA00022729"/>
    </source>
</evidence>
<evidence type="ECO:0000256" key="10">
    <source>
        <dbReference type="ARBA" id="ARBA00023170"/>
    </source>
</evidence>
<dbReference type="RefSeq" id="WP_215658071.1">
    <property type="nucleotide sequence ID" value="NZ_JAQMRB010000014.1"/>
</dbReference>
<dbReference type="Pfam" id="PF07660">
    <property type="entry name" value="STN"/>
    <property type="match status" value="1"/>
</dbReference>
<keyword evidence="4" id="KW-0406">Ion transport</keyword>
<keyword evidence="5 12" id="KW-0812">Transmembrane</keyword>
<evidence type="ECO:0000256" key="1">
    <source>
        <dbReference type="ARBA" id="ARBA00004571"/>
    </source>
</evidence>
<gene>
    <name evidence="16" type="ORF">PN645_12195</name>
</gene>
<keyword evidence="3 12" id="KW-1134">Transmembrane beta strand</keyword>
<dbReference type="EMBL" id="JAQMRD010000015">
    <property type="protein sequence ID" value="MDB9223763.1"/>
    <property type="molecule type" value="Genomic_DNA"/>
</dbReference>
<evidence type="ECO:0000256" key="5">
    <source>
        <dbReference type="ARBA" id="ARBA00022692"/>
    </source>
</evidence>
<dbReference type="InterPro" id="IPR036942">
    <property type="entry name" value="Beta-barrel_TonB_sf"/>
</dbReference>
<dbReference type="InterPro" id="IPR008969">
    <property type="entry name" value="CarboxyPept-like_regulatory"/>
</dbReference>
<accession>A0AAW6FL31</accession>
<evidence type="ECO:0000259" key="15">
    <source>
        <dbReference type="SMART" id="SM00965"/>
    </source>
</evidence>
<dbReference type="Proteomes" id="UP001212263">
    <property type="component" value="Unassembled WGS sequence"/>
</dbReference>
<keyword evidence="9 12" id="KW-0472">Membrane</keyword>
<dbReference type="PANTHER" id="PTHR30069:SF29">
    <property type="entry name" value="HEMOGLOBIN AND HEMOGLOBIN-HAPTOGLOBIN-BINDING PROTEIN 1-RELATED"/>
    <property type="match status" value="1"/>
</dbReference>
<evidence type="ECO:0000256" key="2">
    <source>
        <dbReference type="ARBA" id="ARBA00022448"/>
    </source>
</evidence>
<dbReference type="InterPro" id="IPR011662">
    <property type="entry name" value="Secretin/TonB_short_N"/>
</dbReference>
<dbReference type="InterPro" id="IPR039426">
    <property type="entry name" value="TonB-dep_rcpt-like"/>
</dbReference>
<evidence type="ECO:0000256" key="4">
    <source>
        <dbReference type="ARBA" id="ARBA00022496"/>
    </source>
</evidence>
<evidence type="ECO:0000256" key="3">
    <source>
        <dbReference type="ARBA" id="ARBA00022452"/>
    </source>
</evidence>
<dbReference type="InterPro" id="IPR037066">
    <property type="entry name" value="Plug_dom_sf"/>
</dbReference>
<dbReference type="Pfam" id="PF13715">
    <property type="entry name" value="CarbopepD_reg_2"/>
    <property type="match status" value="1"/>
</dbReference>
<organism evidence="16 17">
    <name type="scientific">Odoribacter splanchnicus</name>
    <dbReference type="NCBI Taxonomy" id="28118"/>
    <lineage>
        <taxon>Bacteria</taxon>
        <taxon>Pseudomonadati</taxon>
        <taxon>Bacteroidota</taxon>
        <taxon>Bacteroidia</taxon>
        <taxon>Bacteroidales</taxon>
        <taxon>Odoribacteraceae</taxon>
        <taxon>Odoribacter</taxon>
    </lineage>
</organism>
<dbReference type="InterPro" id="IPR000531">
    <property type="entry name" value="Beta-barrel_TonB"/>
</dbReference>
<reference evidence="16" key="1">
    <citation type="submission" date="2023-01" db="EMBL/GenBank/DDBJ databases">
        <title>Human gut microbiome strain richness.</title>
        <authorList>
            <person name="Chen-Liaw A."/>
        </authorList>
    </citation>
    <scope>NUCLEOTIDE SEQUENCE</scope>
    <source>
        <strain evidence="16">RTP21484st1_B7_RTP21484_190118</strain>
    </source>
</reference>
<dbReference type="NCBIfam" id="TIGR04056">
    <property type="entry name" value="OMP_RagA_SusC"/>
    <property type="match status" value="1"/>
</dbReference>
<dbReference type="Gene3D" id="2.170.130.10">
    <property type="entry name" value="TonB-dependent receptor, plug domain"/>
    <property type="match status" value="1"/>
</dbReference>
<dbReference type="GO" id="GO:0044718">
    <property type="term" value="P:siderophore transmembrane transport"/>
    <property type="evidence" value="ECO:0007669"/>
    <property type="project" value="TreeGrafter"/>
</dbReference>
<evidence type="ECO:0000256" key="13">
    <source>
        <dbReference type="RuleBase" id="RU003357"/>
    </source>
</evidence>
<keyword evidence="7" id="KW-0408">Iron</keyword>
<feature type="domain" description="Secretin/TonB short N-terminal" evidence="15">
    <location>
        <begin position="69"/>
        <end position="120"/>
    </location>
</feature>